<dbReference type="InParanoid" id="A0A2J7QL77"/>
<dbReference type="EMBL" id="NEVH01013250">
    <property type="protein sequence ID" value="PNF29341.1"/>
    <property type="molecule type" value="Genomic_DNA"/>
</dbReference>
<dbReference type="Proteomes" id="UP000235965">
    <property type="component" value="Unassembled WGS sequence"/>
</dbReference>
<dbReference type="AlphaFoldDB" id="A0A2J7QL77"/>
<dbReference type="PANTHER" id="PTHR38681">
    <property type="entry name" value="RETROVIRUS-RELATED POL POLYPROTEIN FROM TRANSPOSON 412-LIKE PROTEIN-RELATED"/>
    <property type="match status" value="1"/>
</dbReference>
<dbReference type="PANTHER" id="PTHR38681:SF1">
    <property type="entry name" value="RETROVIRUS-RELATED POL POLYPROTEIN FROM TRANSPOSON 412-LIKE PROTEIN"/>
    <property type="match status" value="1"/>
</dbReference>
<organism evidence="1 2">
    <name type="scientific">Cryptotermes secundus</name>
    <dbReference type="NCBI Taxonomy" id="105785"/>
    <lineage>
        <taxon>Eukaryota</taxon>
        <taxon>Metazoa</taxon>
        <taxon>Ecdysozoa</taxon>
        <taxon>Arthropoda</taxon>
        <taxon>Hexapoda</taxon>
        <taxon>Insecta</taxon>
        <taxon>Pterygota</taxon>
        <taxon>Neoptera</taxon>
        <taxon>Polyneoptera</taxon>
        <taxon>Dictyoptera</taxon>
        <taxon>Blattodea</taxon>
        <taxon>Blattoidea</taxon>
        <taxon>Termitoidae</taxon>
        <taxon>Kalotermitidae</taxon>
        <taxon>Cryptotermitinae</taxon>
        <taxon>Cryptotermes</taxon>
    </lineage>
</organism>
<name>A0A2J7QL77_9NEOP</name>
<evidence type="ECO:0000313" key="1">
    <source>
        <dbReference type="EMBL" id="PNF29341.1"/>
    </source>
</evidence>
<reference evidence="1 2" key="1">
    <citation type="submission" date="2017-12" db="EMBL/GenBank/DDBJ databases">
        <title>Hemimetabolous genomes reveal molecular basis of termite eusociality.</title>
        <authorList>
            <person name="Harrison M.C."/>
            <person name="Jongepier E."/>
            <person name="Robertson H.M."/>
            <person name="Arning N."/>
            <person name="Bitard-Feildel T."/>
            <person name="Chao H."/>
            <person name="Childers C.P."/>
            <person name="Dinh H."/>
            <person name="Doddapaneni H."/>
            <person name="Dugan S."/>
            <person name="Gowin J."/>
            <person name="Greiner C."/>
            <person name="Han Y."/>
            <person name="Hu H."/>
            <person name="Hughes D.S.T."/>
            <person name="Huylmans A.-K."/>
            <person name="Kemena C."/>
            <person name="Kremer L.P.M."/>
            <person name="Lee S.L."/>
            <person name="Lopez-Ezquerra A."/>
            <person name="Mallet L."/>
            <person name="Monroy-Kuhn J.M."/>
            <person name="Moser A."/>
            <person name="Murali S.C."/>
            <person name="Muzny D.M."/>
            <person name="Otani S."/>
            <person name="Piulachs M.-D."/>
            <person name="Poelchau M."/>
            <person name="Qu J."/>
            <person name="Schaub F."/>
            <person name="Wada-Katsumata A."/>
            <person name="Worley K.C."/>
            <person name="Xie Q."/>
            <person name="Ylla G."/>
            <person name="Poulsen M."/>
            <person name="Gibbs R.A."/>
            <person name="Schal C."/>
            <person name="Richards S."/>
            <person name="Belles X."/>
            <person name="Korb J."/>
            <person name="Bornberg-Bauer E."/>
        </authorList>
    </citation>
    <scope>NUCLEOTIDE SEQUENCE [LARGE SCALE GENOMIC DNA]</scope>
    <source>
        <tissue evidence="1">Whole body</tissue>
    </source>
</reference>
<proteinExistence type="predicted"/>
<sequence length="190" mass="21282">MCHADQHWTEALPLVLLGIRTAFKEDLQASLAELVYCEPLKIPGELLTPIAQPVDPAHLITQLRQYMARLRPIPATLHASPATFVYSDLKKCTHVFLRALEPPYSGPYQVLSRKDKTMQILVRGRLVTVSTDRVKPAYMLNETGRGTTTKTFTPAANETPTAVPHAVPPQPVQRTTRSGRHVYFPDRFNS</sequence>
<protein>
    <submittedName>
        <fullName evidence="1">Uncharacterized protein</fullName>
    </submittedName>
</protein>
<evidence type="ECO:0000313" key="2">
    <source>
        <dbReference type="Proteomes" id="UP000235965"/>
    </source>
</evidence>
<dbReference type="OrthoDB" id="422540at2759"/>
<keyword evidence="2" id="KW-1185">Reference proteome</keyword>
<accession>A0A2J7QL77</accession>
<gene>
    <name evidence="1" type="ORF">B7P43_G07840</name>
</gene>
<dbReference type="STRING" id="105785.A0A2J7QL77"/>
<comment type="caution">
    <text evidence="1">The sequence shown here is derived from an EMBL/GenBank/DDBJ whole genome shotgun (WGS) entry which is preliminary data.</text>
</comment>